<protein>
    <recommendedName>
        <fullName evidence="3">MerR family transcriptional regulator</fullName>
    </recommendedName>
</protein>
<dbReference type="AlphaFoldDB" id="A0A2G8TC24"/>
<evidence type="ECO:0000313" key="2">
    <source>
        <dbReference type="Proteomes" id="UP000230390"/>
    </source>
</evidence>
<reference evidence="1 2" key="1">
    <citation type="submission" date="2017-10" db="EMBL/GenBank/DDBJ databases">
        <title>Massilia psychrophilum sp. nov., a novel purple-pigmented bacterium isolated from Tianshan glacier, Xinjiang Municipality, China.</title>
        <authorList>
            <person name="Wang H."/>
        </authorList>
    </citation>
    <scope>NUCLEOTIDE SEQUENCE [LARGE SCALE GENOMIC DNA]</scope>
    <source>
        <strain evidence="1 2">JCM 30074</strain>
    </source>
</reference>
<proteinExistence type="predicted"/>
<dbReference type="Gene3D" id="1.10.1660.10">
    <property type="match status" value="1"/>
</dbReference>
<dbReference type="Pfam" id="PF13591">
    <property type="entry name" value="MerR_2"/>
    <property type="match status" value="1"/>
</dbReference>
<organism evidence="1 2">
    <name type="scientific">Massilia eurypsychrophila</name>
    <dbReference type="NCBI Taxonomy" id="1485217"/>
    <lineage>
        <taxon>Bacteria</taxon>
        <taxon>Pseudomonadati</taxon>
        <taxon>Pseudomonadota</taxon>
        <taxon>Betaproteobacteria</taxon>
        <taxon>Burkholderiales</taxon>
        <taxon>Oxalobacteraceae</taxon>
        <taxon>Telluria group</taxon>
        <taxon>Massilia</taxon>
    </lineage>
</organism>
<dbReference type="EMBL" id="PDOC01000013">
    <property type="protein sequence ID" value="PIL43533.1"/>
    <property type="molecule type" value="Genomic_DNA"/>
</dbReference>
<dbReference type="OrthoDB" id="8776701at2"/>
<evidence type="ECO:0008006" key="3">
    <source>
        <dbReference type="Google" id="ProtNLM"/>
    </source>
</evidence>
<gene>
    <name evidence="1" type="ORF">CR105_18680</name>
</gene>
<accession>A0A2G8TC24</accession>
<dbReference type="RefSeq" id="WP_099790955.1">
    <property type="nucleotide sequence ID" value="NZ_JBHLYV010000019.1"/>
</dbReference>
<keyword evidence="2" id="KW-1185">Reference proteome</keyword>
<sequence length="106" mass="11428">MSYPMTHAVWLGEVEVCTIDHLAEVSGLSVDEVEDLAASGVIWPADAAAQPRSFHLLHVVTVRQARRLRDDFELDSNGVALAMTLLRRISVLEQALSLHGPAGAGV</sequence>
<evidence type="ECO:0000313" key="1">
    <source>
        <dbReference type="EMBL" id="PIL43533.1"/>
    </source>
</evidence>
<comment type="caution">
    <text evidence="1">The sequence shown here is derived from an EMBL/GenBank/DDBJ whole genome shotgun (WGS) entry which is preliminary data.</text>
</comment>
<name>A0A2G8TC24_9BURK</name>
<dbReference type="Proteomes" id="UP000230390">
    <property type="component" value="Unassembled WGS sequence"/>
</dbReference>